<dbReference type="Proteomes" id="UP001501563">
    <property type="component" value="Unassembled WGS sequence"/>
</dbReference>
<name>A0ABP7JFJ7_9ACTN</name>
<proteinExistence type="predicted"/>
<keyword evidence="1" id="KW-0732">Signal</keyword>
<keyword evidence="3" id="KW-1185">Reference proteome</keyword>
<dbReference type="EMBL" id="BAAAZA010000001">
    <property type="protein sequence ID" value="GAA3843917.1"/>
    <property type="molecule type" value="Genomic_DNA"/>
</dbReference>
<accession>A0ABP7JFJ7</accession>
<comment type="caution">
    <text evidence="2">The sequence shown here is derived from an EMBL/GenBank/DDBJ whole genome shotgun (WGS) entry which is preliminary data.</text>
</comment>
<feature type="signal peptide" evidence="1">
    <location>
        <begin position="1"/>
        <end position="28"/>
    </location>
</feature>
<evidence type="ECO:0000313" key="3">
    <source>
        <dbReference type="Proteomes" id="UP001501563"/>
    </source>
</evidence>
<gene>
    <name evidence="2" type="ORF">GCM10022207_00450</name>
</gene>
<feature type="chain" id="PRO_5045313229" description="Calcium-binding protein" evidence="1">
    <location>
        <begin position="29"/>
        <end position="317"/>
    </location>
</feature>
<sequence>MRIRATAAVAVVCGVAALTGAAMPAAQAAGTPGGTRPWQLAGHNTPATGKSAFTAAAATAKTPYPLAVTFSNVKVAGGKSAVTVGTSAIVHVPYSFTLTATNVDISASDFVVGLDLYHGSVAAPSADLYGDRPATCSVTSSMSSPEKVVTVETCKGTVDVYPKYDLANSDAGTSWHSVAWAVAYNGQNPGKPSDISKIGAASLTGQRSPAVQRLSRLTVNAAPEPVKKGRTLTITGSLTRANWEAHKYAGYTGQKVKLQFRKKGSSTYTTLKTLTTDSHGNLRTTYKATTDGYWRYSFAGTSTTPAVSAAGDYVDVK</sequence>
<evidence type="ECO:0000313" key="2">
    <source>
        <dbReference type="EMBL" id="GAA3843917.1"/>
    </source>
</evidence>
<dbReference type="RefSeq" id="WP_331264369.1">
    <property type="nucleotide sequence ID" value="NZ_BAAAZA010000001.1"/>
</dbReference>
<evidence type="ECO:0008006" key="4">
    <source>
        <dbReference type="Google" id="ProtNLM"/>
    </source>
</evidence>
<protein>
    <recommendedName>
        <fullName evidence="4">Calcium-binding protein</fullName>
    </recommendedName>
</protein>
<evidence type="ECO:0000256" key="1">
    <source>
        <dbReference type="SAM" id="SignalP"/>
    </source>
</evidence>
<organism evidence="2 3">
    <name type="scientific">Streptomyces lannensis</name>
    <dbReference type="NCBI Taxonomy" id="766498"/>
    <lineage>
        <taxon>Bacteria</taxon>
        <taxon>Bacillati</taxon>
        <taxon>Actinomycetota</taxon>
        <taxon>Actinomycetes</taxon>
        <taxon>Kitasatosporales</taxon>
        <taxon>Streptomycetaceae</taxon>
        <taxon>Streptomyces</taxon>
    </lineage>
</organism>
<reference evidence="3" key="1">
    <citation type="journal article" date="2019" name="Int. J. Syst. Evol. Microbiol.">
        <title>The Global Catalogue of Microorganisms (GCM) 10K type strain sequencing project: providing services to taxonomists for standard genome sequencing and annotation.</title>
        <authorList>
            <consortium name="The Broad Institute Genomics Platform"/>
            <consortium name="The Broad Institute Genome Sequencing Center for Infectious Disease"/>
            <person name="Wu L."/>
            <person name="Ma J."/>
        </authorList>
    </citation>
    <scope>NUCLEOTIDE SEQUENCE [LARGE SCALE GENOMIC DNA]</scope>
    <source>
        <strain evidence="3">JCM 16578</strain>
    </source>
</reference>